<dbReference type="EMBL" id="KQ964571">
    <property type="protein sequence ID" value="KXN68540.1"/>
    <property type="molecule type" value="Genomic_DNA"/>
</dbReference>
<dbReference type="AlphaFoldDB" id="A0A137P0C1"/>
<dbReference type="Pfam" id="PF00808">
    <property type="entry name" value="CBFD_NFYB_HMF"/>
    <property type="match status" value="1"/>
</dbReference>
<dbReference type="Proteomes" id="UP000070444">
    <property type="component" value="Unassembled WGS sequence"/>
</dbReference>
<feature type="compositionally biased region" description="Acidic residues" evidence="5">
    <location>
        <begin position="153"/>
        <end position="164"/>
    </location>
</feature>
<evidence type="ECO:0000259" key="6">
    <source>
        <dbReference type="Pfam" id="PF00808"/>
    </source>
</evidence>
<evidence type="ECO:0000256" key="5">
    <source>
        <dbReference type="SAM" id="MobiDB-lite"/>
    </source>
</evidence>
<keyword evidence="2" id="KW-0539">Nucleus</keyword>
<dbReference type="InterPro" id="IPR003958">
    <property type="entry name" value="CBFA_NFYB_domain"/>
</dbReference>
<dbReference type="GO" id="GO:0046982">
    <property type="term" value="F:protein heterodimerization activity"/>
    <property type="evidence" value="ECO:0007669"/>
    <property type="project" value="InterPro"/>
</dbReference>
<feature type="region of interest" description="Disordered" evidence="5">
    <location>
        <begin position="136"/>
        <end position="179"/>
    </location>
</feature>
<sequence>MEDSTNNTPHELLETPNTAVIEEQLEKTKETSQSEQIQQDIQITLDDLTLPQNTVVKIVKEKFPKNIKIQHEAKAAITRSSTVFINHLAAVAQEFTMKNNRKYITVTDVINALEVLEFDQFSNYVQSSAAEFKTSAQEKKAKKLNSNTAEDAANGEDEDDELNDDQMTVSNPNTPPHTK</sequence>
<evidence type="ECO:0000256" key="4">
    <source>
        <dbReference type="ARBA" id="ARBA00042096"/>
    </source>
</evidence>
<evidence type="ECO:0000256" key="2">
    <source>
        <dbReference type="ARBA" id="ARBA00023242"/>
    </source>
</evidence>
<reference evidence="7 8" key="1">
    <citation type="journal article" date="2015" name="Genome Biol. Evol.">
        <title>Phylogenomic analyses indicate that early fungi evolved digesting cell walls of algal ancestors of land plants.</title>
        <authorList>
            <person name="Chang Y."/>
            <person name="Wang S."/>
            <person name="Sekimoto S."/>
            <person name="Aerts A.L."/>
            <person name="Choi C."/>
            <person name="Clum A."/>
            <person name="LaButti K.M."/>
            <person name="Lindquist E.A."/>
            <person name="Yee Ngan C."/>
            <person name="Ohm R.A."/>
            <person name="Salamov A.A."/>
            <person name="Grigoriev I.V."/>
            <person name="Spatafora J.W."/>
            <person name="Berbee M.L."/>
        </authorList>
    </citation>
    <scope>NUCLEOTIDE SEQUENCE [LARGE SCALE GENOMIC DNA]</scope>
    <source>
        <strain evidence="7 8">NRRL 28638</strain>
    </source>
</reference>
<dbReference type="CDD" id="cd22928">
    <property type="entry name" value="HFD_POLE3_DPB4"/>
    <property type="match status" value="1"/>
</dbReference>
<dbReference type="GO" id="GO:0006272">
    <property type="term" value="P:leading strand elongation"/>
    <property type="evidence" value="ECO:0007669"/>
    <property type="project" value="TreeGrafter"/>
</dbReference>
<dbReference type="GO" id="GO:0008623">
    <property type="term" value="C:CHRAC"/>
    <property type="evidence" value="ECO:0007669"/>
    <property type="project" value="TreeGrafter"/>
</dbReference>
<feature type="domain" description="Transcription factor CBF/NF-Y/archaeal histone" evidence="6">
    <location>
        <begin position="49"/>
        <end position="113"/>
    </location>
</feature>
<dbReference type="InterPro" id="IPR051377">
    <property type="entry name" value="DNA_Pol-Epsilon_Subunit"/>
</dbReference>
<evidence type="ECO:0000313" key="7">
    <source>
        <dbReference type="EMBL" id="KXN68540.1"/>
    </source>
</evidence>
<dbReference type="STRING" id="796925.A0A137P0C1"/>
<dbReference type="InterPro" id="IPR009072">
    <property type="entry name" value="Histone-fold"/>
</dbReference>
<dbReference type="GO" id="GO:0008622">
    <property type="term" value="C:epsilon DNA polymerase complex"/>
    <property type="evidence" value="ECO:0007669"/>
    <property type="project" value="TreeGrafter"/>
</dbReference>
<evidence type="ECO:0000313" key="8">
    <source>
        <dbReference type="Proteomes" id="UP000070444"/>
    </source>
</evidence>
<gene>
    <name evidence="7" type="ORF">CONCODRAFT_79714</name>
</gene>
<dbReference type="Gene3D" id="1.10.20.10">
    <property type="entry name" value="Histone, subunit A"/>
    <property type="match status" value="1"/>
</dbReference>
<dbReference type="GO" id="GO:0031490">
    <property type="term" value="F:chromatin DNA binding"/>
    <property type="evidence" value="ECO:0007669"/>
    <property type="project" value="TreeGrafter"/>
</dbReference>
<dbReference type="OrthoDB" id="1707486at2759"/>
<dbReference type="SUPFAM" id="SSF47113">
    <property type="entry name" value="Histone-fold"/>
    <property type="match status" value="1"/>
</dbReference>
<dbReference type="GO" id="GO:0006974">
    <property type="term" value="P:DNA damage response"/>
    <property type="evidence" value="ECO:0007669"/>
    <property type="project" value="TreeGrafter"/>
</dbReference>
<dbReference type="PANTHER" id="PTHR46172:SF1">
    <property type="entry name" value="DNA POLYMERASE EPSILON SUBUNIT 3"/>
    <property type="match status" value="1"/>
</dbReference>
<protein>
    <recommendedName>
        <fullName evidence="3">DNA polymerase epsilon subunit D</fullName>
    </recommendedName>
    <alternativeName>
        <fullName evidence="4">DNA polymerase II subunit D</fullName>
    </alternativeName>
</protein>
<feature type="compositionally biased region" description="Polar residues" evidence="5">
    <location>
        <begin position="166"/>
        <end position="179"/>
    </location>
</feature>
<proteinExistence type="predicted"/>
<organism evidence="7 8">
    <name type="scientific">Conidiobolus coronatus (strain ATCC 28846 / CBS 209.66 / NRRL 28638)</name>
    <name type="common">Delacroixia coronata</name>
    <dbReference type="NCBI Taxonomy" id="796925"/>
    <lineage>
        <taxon>Eukaryota</taxon>
        <taxon>Fungi</taxon>
        <taxon>Fungi incertae sedis</taxon>
        <taxon>Zoopagomycota</taxon>
        <taxon>Entomophthoromycotina</taxon>
        <taxon>Entomophthoromycetes</taxon>
        <taxon>Entomophthorales</taxon>
        <taxon>Ancylistaceae</taxon>
        <taxon>Conidiobolus</taxon>
    </lineage>
</organism>
<comment type="subcellular location">
    <subcellularLocation>
        <location evidence="1">Nucleus</location>
    </subcellularLocation>
</comment>
<evidence type="ECO:0000256" key="3">
    <source>
        <dbReference type="ARBA" id="ARBA00039775"/>
    </source>
</evidence>
<dbReference type="PANTHER" id="PTHR46172">
    <property type="entry name" value="DNA POLYMERASE EPSILON SUBUNIT 3"/>
    <property type="match status" value="1"/>
</dbReference>
<name>A0A137P0C1_CONC2</name>
<dbReference type="GO" id="GO:0031507">
    <property type="term" value="P:heterochromatin formation"/>
    <property type="evidence" value="ECO:0007669"/>
    <property type="project" value="TreeGrafter"/>
</dbReference>
<keyword evidence="8" id="KW-1185">Reference proteome</keyword>
<accession>A0A137P0C1</accession>
<evidence type="ECO:0000256" key="1">
    <source>
        <dbReference type="ARBA" id="ARBA00004123"/>
    </source>
</evidence>